<evidence type="ECO:0000256" key="8">
    <source>
        <dbReference type="ARBA" id="ARBA00023212"/>
    </source>
</evidence>
<gene>
    <name evidence="15" type="ORF">AKO1_009622</name>
</gene>
<keyword evidence="5 10" id="KW-0067">ATP-binding</keyword>
<dbReference type="PROSITE" id="PS50067">
    <property type="entry name" value="KINESIN_MOTOR_2"/>
    <property type="match status" value="1"/>
</dbReference>
<dbReference type="SUPFAM" id="SSF52540">
    <property type="entry name" value="P-loop containing nucleoside triphosphate hydrolases"/>
    <property type="match status" value="1"/>
</dbReference>
<dbReference type="FunFam" id="3.40.850.10:FF:000019">
    <property type="entry name" value="Kinesin-like protein KIN-5D"/>
    <property type="match status" value="1"/>
</dbReference>
<keyword evidence="2" id="KW-0963">Cytoplasm</keyword>
<evidence type="ECO:0000256" key="10">
    <source>
        <dbReference type="PROSITE-ProRule" id="PRU00283"/>
    </source>
</evidence>
<dbReference type="Pfam" id="PF12937">
    <property type="entry name" value="F-box-like"/>
    <property type="match status" value="1"/>
</dbReference>
<keyword evidence="7 10" id="KW-0505">Motor protein</keyword>
<evidence type="ECO:0000256" key="7">
    <source>
        <dbReference type="ARBA" id="ARBA00023175"/>
    </source>
</evidence>
<dbReference type="Proteomes" id="UP001431209">
    <property type="component" value="Unassembled WGS sequence"/>
</dbReference>
<dbReference type="EMBL" id="JAOPGA020001721">
    <property type="protein sequence ID" value="KAL0490807.1"/>
    <property type="molecule type" value="Genomic_DNA"/>
</dbReference>
<dbReference type="InterPro" id="IPR001752">
    <property type="entry name" value="Kinesin_motor_dom"/>
</dbReference>
<dbReference type="GO" id="GO:0051231">
    <property type="term" value="P:spindle elongation"/>
    <property type="evidence" value="ECO:0007669"/>
    <property type="project" value="TreeGrafter"/>
</dbReference>
<dbReference type="GO" id="GO:0005874">
    <property type="term" value="C:microtubule"/>
    <property type="evidence" value="ECO:0007669"/>
    <property type="project" value="UniProtKB-KW"/>
</dbReference>
<evidence type="ECO:0000313" key="15">
    <source>
        <dbReference type="EMBL" id="KAL0490807.1"/>
    </source>
</evidence>
<feature type="domain" description="Kinesin motor" evidence="14">
    <location>
        <begin position="20"/>
        <end position="360"/>
    </location>
</feature>
<keyword evidence="6 12" id="KW-0175">Coiled coil</keyword>
<feature type="coiled-coil region" evidence="12">
    <location>
        <begin position="372"/>
        <end position="399"/>
    </location>
</feature>
<dbReference type="InterPro" id="IPR036047">
    <property type="entry name" value="F-box-like_dom_sf"/>
</dbReference>
<organism evidence="15 16">
    <name type="scientific">Acrasis kona</name>
    <dbReference type="NCBI Taxonomy" id="1008807"/>
    <lineage>
        <taxon>Eukaryota</taxon>
        <taxon>Discoba</taxon>
        <taxon>Heterolobosea</taxon>
        <taxon>Tetramitia</taxon>
        <taxon>Eutetramitia</taxon>
        <taxon>Acrasidae</taxon>
        <taxon>Acrasis</taxon>
    </lineage>
</organism>
<dbReference type="Pfam" id="PF04564">
    <property type="entry name" value="U-box"/>
    <property type="match status" value="1"/>
</dbReference>
<feature type="binding site" evidence="10">
    <location>
        <begin position="101"/>
        <end position="108"/>
    </location>
    <ligand>
        <name>ATP</name>
        <dbReference type="ChEBI" id="CHEBI:30616"/>
    </ligand>
</feature>
<dbReference type="InterPro" id="IPR027417">
    <property type="entry name" value="P-loop_NTPase"/>
</dbReference>
<dbReference type="AlphaFoldDB" id="A0AAW2ZQ74"/>
<comment type="similarity">
    <text evidence="9">Belongs to the TRAFAC class myosin-kinesin ATPase superfamily. Kinesin family. KIN-5/BimC subfamily.</text>
</comment>
<evidence type="ECO:0000256" key="1">
    <source>
        <dbReference type="ARBA" id="ARBA00004245"/>
    </source>
</evidence>
<evidence type="ECO:0000256" key="3">
    <source>
        <dbReference type="ARBA" id="ARBA00022701"/>
    </source>
</evidence>
<evidence type="ECO:0000313" key="16">
    <source>
        <dbReference type="Proteomes" id="UP001431209"/>
    </source>
</evidence>
<keyword evidence="16" id="KW-1185">Reference proteome</keyword>
<dbReference type="SMART" id="SM00504">
    <property type="entry name" value="Ubox"/>
    <property type="match status" value="1"/>
</dbReference>
<comment type="subcellular location">
    <subcellularLocation>
        <location evidence="1">Cytoplasm</location>
        <location evidence="1">Cytoskeleton</location>
    </subcellularLocation>
</comment>
<dbReference type="GO" id="GO:0005524">
    <property type="term" value="F:ATP binding"/>
    <property type="evidence" value="ECO:0007669"/>
    <property type="project" value="UniProtKB-UniRule"/>
</dbReference>
<feature type="compositionally biased region" description="Low complexity" evidence="13">
    <location>
        <begin position="1"/>
        <end position="12"/>
    </location>
</feature>
<evidence type="ECO:0000256" key="9">
    <source>
        <dbReference type="ARBA" id="ARBA00034704"/>
    </source>
</evidence>
<dbReference type="SUPFAM" id="SSF57850">
    <property type="entry name" value="RING/U-box"/>
    <property type="match status" value="1"/>
</dbReference>
<evidence type="ECO:0000256" key="2">
    <source>
        <dbReference type="ARBA" id="ARBA00022490"/>
    </source>
</evidence>
<dbReference type="Gene3D" id="3.40.850.10">
    <property type="entry name" value="Kinesin motor domain"/>
    <property type="match status" value="1"/>
</dbReference>
<dbReference type="Pfam" id="PF00225">
    <property type="entry name" value="Kinesin"/>
    <property type="match status" value="1"/>
</dbReference>
<evidence type="ECO:0000256" key="12">
    <source>
        <dbReference type="SAM" id="Coils"/>
    </source>
</evidence>
<dbReference type="GO" id="GO:0005875">
    <property type="term" value="C:microtubule associated complex"/>
    <property type="evidence" value="ECO:0007669"/>
    <property type="project" value="TreeGrafter"/>
</dbReference>
<dbReference type="GO" id="GO:0016567">
    <property type="term" value="P:protein ubiquitination"/>
    <property type="evidence" value="ECO:0007669"/>
    <property type="project" value="InterPro"/>
</dbReference>
<feature type="region of interest" description="Disordered" evidence="13">
    <location>
        <begin position="1"/>
        <end position="21"/>
    </location>
</feature>
<dbReference type="GO" id="GO:0003777">
    <property type="term" value="F:microtubule motor activity"/>
    <property type="evidence" value="ECO:0007669"/>
    <property type="project" value="InterPro"/>
</dbReference>
<dbReference type="PRINTS" id="PR00380">
    <property type="entry name" value="KINESINHEAVY"/>
</dbReference>
<comment type="caution">
    <text evidence="15">The sequence shown here is derived from an EMBL/GenBank/DDBJ whole genome shotgun (WGS) entry which is preliminary data.</text>
</comment>
<dbReference type="GO" id="GO:0008017">
    <property type="term" value="F:microtubule binding"/>
    <property type="evidence" value="ECO:0007669"/>
    <property type="project" value="InterPro"/>
</dbReference>
<dbReference type="InterPro" id="IPR019821">
    <property type="entry name" value="Kinesin_motor_CS"/>
</dbReference>
<dbReference type="GO" id="GO:0004842">
    <property type="term" value="F:ubiquitin-protein transferase activity"/>
    <property type="evidence" value="ECO:0007669"/>
    <property type="project" value="InterPro"/>
</dbReference>
<evidence type="ECO:0000256" key="4">
    <source>
        <dbReference type="ARBA" id="ARBA00022741"/>
    </source>
</evidence>
<dbReference type="PANTHER" id="PTHR47969:SF15">
    <property type="entry name" value="CHROMOSOME-ASSOCIATED KINESIN KIF4A-RELATED"/>
    <property type="match status" value="1"/>
</dbReference>
<dbReference type="Gene3D" id="3.30.40.10">
    <property type="entry name" value="Zinc/RING finger domain, C3HC4 (zinc finger)"/>
    <property type="match status" value="1"/>
</dbReference>
<dbReference type="SMART" id="SM00129">
    <property type="entry name" value="KISc"/>
    <property type="match status" value="1"/>
</dbReference>
<evidence type="ECO:0000256" key="6">
    <source>
        <dbReference type="ARBA" id="ARBA00023054"/>
    </source>
</evidence>
<protein>
    <recommendedName>
        <fullName evidence="11">Kinesin-like protein</fullName>
    </recommendedName>
</protein>
<evidence type="ECO:0000259" key="14">
    <source>
        <dbReference type="PROSITE" id="PS50067"/>
    </source>
</evidence>
<evidence type="ECO:0000256" key="5">
    <source>
        <dbReference type="ARBA" id="ARBA00022840"/>
    </source>
</evidence>
<dbReference type="InterPro" id="IPR003613">
    <property type="entry name" value="Ubox_domain"/>
</dbReference>
<dbReference type="GO" id="GO:0007018">
    <property type="term" value="P:microtubule-based movement"/>
    <property type="evidence" value="ECO:0007669"/>
    <property type="project" value="InterPro"/>
</dbReference>
<keyword evidence="4 10" id="KW-0547">Nucleotide-binding</keyword>
<keyword evidence="8" id="KW-0206">Cytoskeleton</keyword>
<name>A0AAW2ZQ74_9EUKA</name>
<evidence type="ECO:0000256" key="11">
    <source>
        <dbReference type="RuleBase" id="RU000394"/>
    </source>
</evidence>
<sequence>MSQPSTNPSTPNTKKKKSEHIRVVCRLRPPNDEEIQKKSPVCVKVEDDQTLKIDVKNEVQEFTYDRIFNMNDAQNEVYEDVAAPIIEDLMNGVNSAIIAYGQTGSGKTYTMQGPNFETNLNWFNSETENWGITPRIVSDVFGKAAVDTSYQYQISVSFVEIYNERIRDLLFHKTKQSEIQPKDPDNLTIMELKNKGLWILNATTIPTTDINQVIELLKSGLKRRSVAKTNSNEESSRSHAIFVLSVKKIDTVESVERFSQLYLVDLAGSETVSKSLTSGERLDEAKKINTSLLALRQVIFALTNKQITHIPYRDSKLTRILQNSLGGNTRACLIINCSPCAFNANETLSTLKFGSRTRQITNKPKANKFVSNEELTRMLAAANEEITDKNNTIKQLQYQILQLRHQVSSCFTGKGEEFSLDDAYKRFFHCPLSNDLLSDPVVALDGISYQRHAIVNNFNKQFAKNKGRGLVSPVTGLSIASRHITPNHALKSQFDYIVDRCGKDALVIMCEESSLYIQPKIVLRELIVYIFSFLDAKSLMQSCRVNEEWNELGSNDDFWYALFKQDYPLEFEKLTDYDNLKSKYFDVFKSKRVSVLSSNQSGGLCLVHN</sequence>
<dbReference type="PANTHER" id="PTHR47969">
    <property type="entry name" value="CHROMOSOME-ASSOCIATED KINESIN KIF4A-RELATED"/>
    <property type="match status" value="1"/>
</dbReference>
<evidence type="ECO:0000256" key="13">
    <source>
        <dbReference type="SAM" id="MobiDB-lite"/>
    </source>
</evidence>
<dbReference type="InterPro" id="IPR027640">
    <property type="entry name" value="Kinesin-like_fam"/>
</dbReference>
<dbReference type="SUPFAM" id="SSF81383">
    <property type="entry name" value="F-box domain"/>
    <property type="match status" value="1"/>
</dbReference>
<reference evidence="15 16" key="1">
    <citation type="submission" date="2024-03" db="EMBL/GenBank/DDBJ databases">
        <title>The Acrasis kona genome and developmental transcriptomes reveal deep origins of eukaryotic multicellular pathways.</title>
        <authorList>
            <person name="Sheikh S."/>
            <person name="Fu C.-J."/>
            <person name="Brown M.W."/>
            <person name="Baldauf S.L."/>
        </authorList>
    </citation>
    <scope>NUCLEOTIDE SEQUENCE [LARGE SCALE GENOMIC DNA]</scope>
    <source>
        <strain evidence="15 16">ATCC MYA-3509</strain>
    </source>
</reference>
<proteinExistence type="inferred from homology"/>
<dbReference type="GO" id="GO:0007052">
    <property type="term" value="P:mitotic spindle organization"/>
    <property type="evidence" value="ECO:0007669"/>
    <property type="project" value="TreeGrafter"/>
</dbReference>
<dbReference type="Gene3D" id="1.20.1280.50">
    <property type="match status" value="1"/>
</dbReference>
<dbReference type="InterPro" id="IPR036961">
    <property type="entry name" value="Kinesin_motor_dom_sf"/>
</dbReference>
<dbReference type="PROSITE" id="PS00411">
    <property type="entry name" value="KINESIN_MOTOR_1"/>
    <property type="match status" value="1"/>
</dbReference>
<keyword evidence="3 11" id="KW-0493">Microtubule</keyword>
<dbReference type="InterPro" id="IPR013083">
    <property type="entry name" value="Znf_RING/FYVE/PHD"/>
</dbReference>
<accession>A0AAW2ZQ74</accession>
<dbReference type="InterPro" id="IPR001810">
    <property type="entry name" value="F-box_dom"/>
</dbReference>